<reference evidence="1" key="1">
    <citation type="submission" date="2013-08" db="EMBL/GenBank/DDBJ databases">
        <authorList>
            <person name="Mendez C."/>
            <person name="Richter M."/>
            <person name="Ferrer M."/>
            <person name="Sanchez J."/>
        </authorList>
    </citation>
    <scope>NUCLEOTIDE SEQUENCE</scope>
</reference>
<organism evidence="1">
    <name type="scientific">mine drainage metagenome</name>
    <dbReference type="NCBI Taxonomy" id="410659"/>
    <lineage>
        <taxon>unclassified sequences</taxon>
        <taxon>metagenomes</taxon>
        <taxon>ecological metagenomes</taxon>
    </lineage>
</organism>
<gene>
    <name evidence="1" type="ORF">B1B_15225</name>
</gene>
<evidence type="ECO:0000313" key="1">
    <source>
        <dbReference type="EMBL" id="EQD39811.1"/>
    </source>
</evidence>
<sequence length="245" mass="26392">MHALVIRHLGLVAGLDQGLEALHDELGGAAAEHRLLAEQIGFGFLAERGFNELRARAADAGRVGQHALPRVAAGVLLHREQARHAGAVLEFAAHQRAGAFRRDQDHVDIGARLDHAVVHVEPVREQQRTVAAQMWGDGLAVQLRLHHVRGEHGDQITAADYLGRRGDRKAIGARLRRGGAAGAQADAHIEPGIAQIERVRAALTAVAEHADALASGRRCWLPGWDSWCVSPLESGAEKDGLKTIR</sequence>
<accession>T0YW22</accession>
<dbReference type="AlphaFoldDB" id="T0YW22"/>
<reference evidence="1" key="2">
    <citation type="journal article" date="2014" name="ISME J.">
        <title>Microbial stratification in low pH oxic and suboxic macroscopic growths along an acid mine drainage.</title>
        <authorList>
            <person name="Mendez-Garcia C."/>
            <person name="Mesa V."/>
            <person name="Sprenger R.R."/>
            <person name="Richter M."/>
            <person name="Diez M.S."/>
            <person name="Solano J."/>
            <person name="Bargiela R."/>
            <person name="Golyshina O.V."/>
            <person name="Manteca A."/>
            <person name="Ramos J.L."/>
            <person name="Gallego J.R."/>
            <person name="Llorente I."/>
            <person name="Martins Dos Santos V.A."/>
            <person name="Jensen O.N."/>
            <person name="Pelaez A.I."/>
            <person name="Sanchez J."/>
            <person name="Ferrer M."/>
        </authorList>
    </citation>
    <scope>NUCLEOTIDE SEQUENCE</scope>
</reference>
<comment type="caution">
    <text evidence="1">The sequence shown here is derived from an EMBL/GenBank/DDBJ whole genome shotgun (WGS) entry which is preliminary data.</text>
</comment>
<dbReference type="EMBL" id="AUZY01010116">
    <property type="protein sequence ID" value="EQD39811.1"/>
    <property type="molecule type" value="Genomic_DNA"/>
</dbReference>
<proteinExistence type="predicted"/>
<protein>
    <submittedName>
        <fullName evidence="1">Uncharacterized protein</fullName>
    </submittedName>
</protein>
<name>T0YW22_9ZZZZ</name>